<organism evidence="6 7">
    <name type="scientific">Muricaecibacterium torontonense</name>
    <dbReference type="NCBI Taxonomy" id="3032871"/>
    <lineage>
        <taxon>Bacteria</taxon>
        <taxon>Bacillati</taxon>
        <taxon>Actinomycetota</taxon>
        <taxon>Coriobacteriia</taxon>
        <taxon>Coriobacteriales</taxon>
        <taxon>Atopobiaceae</taxon>
        <taxon>Muricaecibacterium</taxon>
    </lineage>
</organism>
<dbReference type="PROSITE" id="PS00101">
    <property type="entry name" value="HEXAPEP_TRANSFERASES"/>
    <property type="match status" value="1"/>
</dbReference>
<evidence type="ECO:0000313" key="7">
    <source>
        <dbReference type="Proteomes" id="UP000310263"/>
    </source>
</evidence>
<dbReference type="InterPro" id="IPR001451">
    <property type="entry name" value="Hexapep"/>
</dbReference>
<dbReference type="PANTHER" id="PTHR23416">
    <property type="entry name" value="SIALIC ACID SYNTHASE-RELATED"/>
    <property type="match status" value="1"/>
</dbReference>
<evidence type="ECO:0000256" key="1">
    <source>
        <dbReference type="ARBA" id="ARBA00007274"/>
    </source>
</evidence>
<dbReference type="RefSeq" id="WP_136012250.1">
    <property type="nucleotide sequence ID" value="NZ_SRYE01000002.1"/>
</dbReference>
<dbReference type="Pfam" id="PF12464">
    <property type="entry name" value="Mac"/>
    <property type="match status" value="1"/>
</dbReference>
<accession>A0A4S2F5H7</accession>
<dbReference type="InterPro" id="IPR011004">
    <property type="entry name" value="Trimer_LpxA-like_sf"/>
</dbReference>
<keyword evidence="4" id="KW-0012">Acyltransferase</keyword>
<keyword evidence="3" id="KW-0677">Repeat</keyword>
<reference evidence="6 7" key="1">
    <citation type="submission" date="2019-04" db="EMBL/GenBank/DDBJ databases">
        <title>Microbes associate with the intestines of laboratory mice.</title>
        <authorList>
            <person name="Navarre W."/>
            <person name="Wong E."/>
            <person name="Huang K."/>
            <person name="Tropini C."/>
            <person name="Ng K."/>
            <person name="Yu B."/>
        </authorList>
    </citation>
    <scope>NUCLEOTIDE SEQUENCE [LARGE SCALE GENOMIC DNA]</scope>
    <source>
        <strain evidence="6 7">NM07_P-09</strain>
    </source>
</reference>
<sequence>MHLATLRRGHGSQDPTCWYDANFDEELVEVRRQAEHTCWLINQLDPQDAEKHQQLLGELFGSLGVGVEVLAPVMVDYGTNVSLGDGCFVNHNAYFMDGAPIVLGAHVFVGPDCGFYTANHPLLASERNQGWEQARPITIQDNVWIGAKVSILPGVTIGEGAVVGAGSVVTKDVPPHTLAAGNPCRPLRPITAQDTIGKE</sequence>
<keyword evidence="2" id="KW-0808">Transferase</keyword>
<dbReference type="GO" id="GO:0005829">
    <property type="term" value="C:cytosol"/>
    <property type="evidence" value="ECO:0007669"/>
    <property type="project" value="TreeGrafter"/>
</dbReference>
<dbReference type="InterPro" id="IPR018357">
    <property type="entry name" value="Hexapep_transf_CS"/>
</dbReference>
<dbReference type="CDD" id="cd03357">
    <property type="entry name" value="LbH_MAT_GAT"/>
    <property type="match status" value="1"/>
</dbReference>
<dbReference type="Gene3D" id="2.160.10.10">
    <property type="entry name" value="Hexapeptide repeat proteins"/>
    <property type="match status" value="1"/>
</dbReference>
<dbReference type="GO" id="GO:0008374">
    <property type="term" value="F:O-acyltransferase activity"/>
    <property type="evidence" value="ECO:0007669"/>
    <property type="project" value="TreeGrafter"/>
</dbReference>
<evidence type="ECO:0000259" key="5">
    <source>
        <dbReference type="SMART" id="SM01266"/>
    </source>
</evidence>
<dbReference type="PANTHER" id="PTHR23416:SF23">
    <property type="entry name" value="ACETYLTRANSFERASE C18B11.09C-RELATED"/>
    <property type="match status" value="1"/>
</dbReference>
<dbReference type="GO" id="GO:0016407">
    <property type="term" value="F:acetyltransferase activity"/>
    <property type="evidence" value="ECO:0007669"/>
    <property type="project" value="InterPro"/>
</dbReference>
<dbReference type="Proteomes" id="UP000310263">
    <property type="component" value="Unassembled WGS sequence"/>
</dbReference>
<comment type="caution">
    <text evidence="6">The sequence shown here is derived from an EMBL/GenBank/DDBJ whole genome shotgun (WGS) entry which is preliminary data.</text>
</comment>
<name>A0A4S2F5H7_9ACTN</name>
<evidence type="ECO:0000313" key="6">
    <source>
        <dbReference type="EMBL" id="TGY62521.1"/>
    </source>
</evidence>
<dbReference type="FunFam" id="2.160.10.10:FF:000025">
    <property type="entry name" value="Hexapeptide-repeat containing-acetyltransferase"/>
    <property type="match status" value="1"/>
</dbReference>
<dbReference type="AlphaFoldDB" id="A0A4S2F5H7"/>
<feature type="domain" description="Maltose/galactoside acetyltransferase" evidence="5">
    <location>
        <begin position="18"/>
        <end position="65"/>
    </location>
</feature>
<evidence type="ECO:0000256" key="2">
    <source>
        <dbReference type="ARBA" id="ARBA00022679"/>
    </source>
</evidence>
<gene>
    <name evidence="6" type="ORF">E5334_03645</name>
</gene>
<proteinExistence type="inferred from homology"/>
<dbReference type="EMBL" id="SRYE01000002">
    <property type="protein sequence ID" value="TGY62521.1"/>
    <property type="molecule type" value="Genomic_DNA"/>
</dbReference>
<dbReference type="SUPFAM" id="SSF51161">
    <property type="entry name" value="Trimeric LpxA-like enzymes"/>
    <property type="match status" value="1"/>
</dbReference>
<evidence type="ECO:0000256" key="4">
    <source>
        <dbReference type="ARBA" id="ARBA00023315"/>
    </source>
</evidence>
<dbReference type="InterPro" id="IPR024688">
    <property type="entry name" value="Mac_dom"/>
</dbReference>
<comment type="similarity">
    <text evidence="1">Belongs to the transferase hexapeptide repeat family.</text>
</comment>
<protein>
    <submittedName>
        <fullName evidence="6">Sugar O-acetyltransferase</fullName>
    </submittedName>
</protein>
<dbReference type="InterPro" id="IPR051159">
    <property type="entry name" value="Hexapeptide_acetyltransf"/>
</dbReference>
<keyword evidence="7" id="KW-1185">Reference proteome</keyword>
<dbReference type="SMART" id="SM01266">
    <property type="entry name" value="Mac"/>
    <property type="match status" value="1"/>
</dbReference>
<dbReference type="Pfam" id="PF00132">
    <property type="entry name" value="Hexapep"/>
    <property type="match status" value="1"/>
</dbReference>
<evidence type="ECO:0000256" key="3">
    <source>
        <dbReference type="ARBA" id="ARBA00022737"/>
    </source>
</evidence>
<dbReference type="OrthoDB" id="2643438at2"/>